<dbReference type="RefSeq" id="WP_155052194.1">
    <property type="nucleotide sequence ID" value="NZ_BAAAIB010000008.1"/>
</dbReference>
<keyword evidence="4" id="KW-0134">Cell wall</keyword>
<dbReference type="InterPro" id="IPR006311">
    <property type="entry name" value="TAT_signal"/>
</dbReference>
<dbReference type="Proteomes" id="UP000433071">
    <property type="component" value="Unassembled WGS sequence"/>
</dbReference>
<keyword evidence="4" id="KW-0964">Secreted</keyword>
<feature type="compositionally biased region" description="Basic and acidic residues" evidence="8">
    <location>
        <begin position="534"/>
        <end position="543"/>
    </location>
</feature>
<feature type="region of interest" description="Disordered" evidence="8">
    <location>
        <begin position="1"/>
        <end position="25"/>
    </location>
</feature>
<name>A0A6I3M6R0_9MICO</name>
<dbReference type="Gene3D" id="3.40.720.10">
    <property type="entry name" value="Alkaline Phosphatase, subunit A"/>
    <property type="match status" value="2"/>
</dbReference>
<dbReference type="PROSITE" id="PS51318">
    <property type="entry name" value="TAT"/>
    <property type="match status" value="1"/>
</dbReference>
<dbReference type="Pfam" id="PF04185">
    <property type="entry name" value="Phosphoesterase"/>
    <property type="match status" value="1"/>
</dbReference>
<evidence type="ECO:0000313" key="9">
    <source>
        <dbReference type="EMBL" id="MTH69169.1"/>
    </source>
</evidence>
<evidence type="ECO:0000256" key="5">
    <source>
        <dbReference type="ARBA" id="ARBA00022801"/>
    </source>
</evidence>
<dbReference type="InterPro" id="IPR007312">
    <property type="entry name" value="Phosphoesterase"/>
</dbReference>
<evidence type="ECO:0000256" key="2">
    <source>
        <dbReference type="ARBA" id="ARBA00009717"/>
    </source>
</evidence>
<keyword evidence="6" id="KW-0843">Virulence</keyword>
<accession>A0A6I3M6R0</accession>
<dbReference type="GO" id="GO:0034480">
    <property type="term" value="F:phosphatidylcholine phospholipase C activity"/>
    <property type="evidence" value="ECO:0007669"/>
    <property type="project" value="UniProtKB-EC"/>
</dbReference>
<keyword evidence="5" id="KW-0378">Hydrolase</keyword>
<comment type="caution">
    <text evidence="9">The sequence shown here is derived from an EMBL/GenBank/DDBJ whole genome shotgun (WGS) entry which is preliminary data.</text>
</comment>
<dbReference type="AlphaFoldDB" id="A0A6I3M6R0"/>
<dbReference type="EMBL" id="WMLB01000025">
    <property type="protein sequence ID" value="MTH69169.1"/>
    <property type="molecule type" value="Genomic_DNA"/>
</dbReference>
<feature type="region of interest" description="Disordered" evidence="8">
    <location>
        <begin position="515"/>
        <end position="547"/>
    </location>
</feature>
<keyword evidence="10" id="KW-1185">Reference proteome</keyword>
<feature type="compositionally biased region" description="Basic and acidic residues" evidence="8">
    <location>
        <begin position="9"/>
        <end position="25"/>
    </location>
</feature>
<evidence type="ECO:0000256" key="3">
    <source>
        <dbReference type="ARBA" id="ARBA00012018"/>
    </source>
</evidence>
<gene>
    <name evidence="9" type="ORF">GJ743_12405</name>
</gene>
<evidence type="ECO:0000256" key="7">
    <source>
        <dbReference type="ARBA" id="ARBA00048421"/>
    </source>
</evidence>
<dbReference type="InterPro" id="IPR017850">
    <property type="entry name" value="Alkaline_phosphatase_core_sf"/>
</dbReference>
<reference evidence="9 10" key="1">
    <citation type="submission" date="2019-11" db="EMBL/GenBank/DDBJ databases">
        <title>Agromyces kandeliae sp. nov., isolated from mangrove soil.</title>
        <authorList>
            <person name="Wang R."/>
        </authorList>
    </citation>
    <scope>NUCLEOTIDE SEQUENCE [LARGE SCALE GENOMIC DNA]</scope>
    <source>
        <strain evidence="9 10">JCM 11433</strain>
    </source>
</reference>
<comment type="catalytic activity">
    <reaction evidence="7">
        <text>a 1,2-diacyl-sn-glycero-3-phosphocholine + H2O = phosphocholine + a 1,2-diacyl-sn-glycerol + H(+)</text>
        <dbReference type="Rhea" id="RHEA:10604"/>
        <dbReference type="ChEBI" id="CHEBI:15377"/>
        <dbReference type="ChEBI" id="CHEBI:15378"/>
        <dbReference type="ChEBI" id="CHEBI:17815"/>
        <dbReference type="ChEBI" id="CHEBI:57643"/>
        <dbReference type="ChEBI" id="CHEBI:295975"/>
        <dbReference type="EC" id="3.1.4.3"/>
    </reaction>
    <physiologicalReaction direction="left-to-right" evidence="7">
        <dbReference type="Rhea" id="RHEA:10605"/>
    </physiologicalReaction>
</comment>
<organism evidence="9 10">
    <name type="scientific">Agromyces bracchium</name>
    <dbReference type="NCBI Taxonomy" id="88376"/>
    <lineage>
        <taxon>Bacteria</taxon>
        <taxon>Bacillati</taxon>
        <taxon>Actinomycetota</taxon>
        <taxon>Actinomycetes</taxon>
        <taxon>Micrococcales</taxon>
        <taxon>Microbacteriaceae</taxon>
        <taxon>Agromyces</taxon>
    </lineage>
</organism>
<proteinExistence type="inferred from homology"/>
<comment type="subcellular location">
    <subcellularLocation>
        <location evidence="1">Secreted</location>
        <location evidence="1">Cell wall</location>
    </subcellularLocation>
</comment>
<evidence type="ECO:0000256" key="1">
    <source>
        <dbReference type="ARBA" id="ARBA00004191"/>
    </source>
</evidence>
<sequence length="591" mass="63342">MQAEEHDESSEAVRPEGESGTTRRDFLRYGGVAGASAIVAGGGAAAIAATAGHSAGVEEGAAGVAALPPPPPTRTKPGFDHLVVVMGENRSFDNLLGWLYDTGDLPDGVSYDGLAFGEYANATADGEQIPAHVYDGPTDSIMRRPDPDPGEEYPHVNTQLFGTVRPASNATVEIDDMTAPFNAPDAGATPSMDGFVIDYANHVEHRRRDPEDRDIRQIMGSFSPEMLPVLSTLAKGFAVYDAWHCAVPSQTFCNRSFFHASTSHGFVTNRGDGGFRKWLDADASPTIFNRLDDAGLDWRIYFDDLQLVSMTGVIHAPALEQFWRTAHFAPMSQFWSDVADGKLAPYSFVEPRMIFDHNDFHPPVGRLRESDVDGDEVTDGAISDVRAGEALIHSIYSAIRESAADSGSNAMNTMLLVTFDEHGGTYDHVPPPAATPPSADDGAGEMGFTFDRLGCRVPTIAISAYTAEGAVIHDPMHHGSVIATLCAVHGLDALTDRDDGAPTIRNAVTLDAPRHPLTWPATTPQYTPPNPEARPLHPGDAHRTAPLSPPAKGLLGLLIAKYGDGEAEPQTYGDAYELLQKYGVGLFGTPR</sequence>
<evidence type="ECO:0000256" key="4">
    <source>
        <dbReference type="ARBA" id="ARBA00022512"/>
    </source>
</evidence>
<comment type="similarity">
    <text evidence="2">Belongs to the bacterial phospholipase C family.</text>
</comment>
<evidence type="ECO:0000256" key="8">
    <source>
        <dbReference type="SAM" id="MobiDB-lite"/>
    </source>
</evidence>
<evidence type="ECO:0000256" key="6">
    <source>
        <dbReference type="ARBA" id="ARBA00023026"/>
    </source>
</evidence>
<dbReference type="PANTHER" id="PTHR31956">
    <property type="entry name" value="NON-SPECIFIC PHOSPHOLIPASE C4-RELATED"/>
    <property type="match status" value="1"/>
</dbReference>
<evidence type="ECO:0000313" key="10">
    <source>
        <dbReference type="Proteomes" id="UP000433071"/>
    </source>
</evidence>
<dbReference type="EC" id="3.1.4.3" evidence="3"/>
<dbReference type="PANTHER" id="PTHR31956:SF1">
    <property type="entry name" value="NON-SPECIFIC PHOSPHOLIPASE C1"/>
    <property type="match status" value="1"/>
</dbReference>
<protein>
    <recommendedName>
        <fullName evidence="3">phospholipase C</fullName>
        <ecNumber evidence="3">3.1.4.3</ecNumber>
    </recommendedName>
</protein>
<dbReference type="GO" id="GO:0009395">
    <property type="term" value="P:phospholipid catabolic process"/>
    <property type="evidence" value="ECO:0007669"/>
    <property type="project" value="TreeGrafter"/>
</dbReference>
<dbReference type="OrthoDB" id="4181857at2"/>